<dbReference type="SUPFAM" id="SSF55469">
    <property type="entry name" value="FMN-dependent nitroreductase-like"/>
    <property type="match status" value="2"/>
</dbReference>
<organism evidence="2 3">
    <name type="scientific">Nocardia aurea</name>
    <dbReference type="NCBI Taxonomy" id="2144174"/>
    <lineage>
        <taxon>Bacteria</taxon>
        <taxon>Bacillati</taxon>
        <taxon>Actinomycetota</taxon>
        <taxon>Actinomycetes</taxon>
        <taxon>Mycobacteriales</taxon>
        <taxon>Nocardiaceae</taxon>
        <taxon>Nocardia</taxon>
    </lineage>
</organism>
<name>A0ABV3FRG8_9NOCA</name>
<sequence length="327" mass="35415">MEHGMPDHATIEAAIALAVRAPSVHNSQPWRWRVGDRSVHLWLDPTRALPATDPDQREMLLSCGAALHHFTIASAASGWSSVVRRLPNPAEPNHLAAVELVPHRATPHDLALCSAITARRTDRRHYAPEPIPPGYLALLVERANKLGATLRPVADPERERLLDIARAAAAEHEQDPDYLYELTIWSGRHSSPDGVPARNAPIPRSQDDLPARHFAGARLHDAASEPDAARLLVLATAADDRVSRLRAGEALSAVLLTATNIGLASCTLTEPLEIPRSRDSVRRAVLGGSADPQAILRVGWAPTDAPPLPPTPRRAPTEVLDPFESIT</sequence>
<dbReference type="EMBL" id="JBFAKC010000004">
    <property type="protein sequence ID" value="MEV0708017.1"/>
    <property type="molecule type" value="Genomic_DNA"/>
</dbReference>
<dbReference type="Gene3D" id="3.40.109.10">
    <property type="entry name" value="NADH Oxidase"/>
    <property type="match status" value="1"/>
</dbReference>
<feature type="compositionally biased region" description="Pro residues" evidence="1">
    <location>
        <begin position="304"/>
        <end position="313"/>
    </location>
</feature>
<dbReference type="PANTHER" id="PTHR23026:SF123">
    <property type="entry name" value="NAD(P)H NITROREDUCTASE RV3131-RELATED"/>
    <property type="match status" value="1"/>
</dbReference>
<evidence type="ECO:0000313" key="2">
    <source>
        <dbReference type="EMBL" id="MEV0708017.1"/>
    </source>
</evidence>
<comment type="caution">
    <text evidence="2">The sequence shown here is derived from an EMBL/GenBank/DDBJ whole genome shotgun (WGS) entry which is preliminary data.</text>
</comment>
<dbReference type="InterPro" id="IPR050627">
    <property type="entry name" value="Nitroreductase/BluB"/>
</dbReference>
<reference evidence="2 3" key="1">
    <citation type="submission" date="2024-06" db="EMBL/GenBank/DDBJ databases">
        <title>The Natural Products Discovery Center: Release of the First 8490 Sequenced Strains for Exploring Actinobacteria Biosynthetic Diversity.</title>
        <authorList>
            <person name="Kalkreuter E."/>
            <person name="Kautsar S.A."/>
            <person name="Yang D."/>
            <person name="Bader C.D."/>
            <person name="Teijaro C.N."/>
            <person name="Fluegel L."/>
            <person name="Davis C.M."/>
            <person name="Simpson J.R."/>
            <person name="Lauterbach L."/>
            <person name="Steele A.D."/>
            <person name="Gui C."/>
            <person name="Meng S."/>
            <person name="Li G."/>
            <person name="Viehrig K."/>
            <person name="Ye F."/>
            <person name="Su P."/>
            <person name="Kiefer A.F."/>
            <person name="Nichols A."/>
            <person name="Cepeda A.J."/>
            <person name="Yan W."/>
            <person name="Fan B."/>
            <person name="Jiang Y."/>
            <person name="Adhikari A."/>
            <person name="Zheng C.-J."/>
            <person name="Schuster L."/>
            <person name="Cowan T.M."/>
            <person name="Smanski M.J."/>
            <person name="Chevrette M.G."/>
            <person name="De Carvalho L.P.S."/>
            <person name="Shen B."/>
        </authorList>
    </citation>
    <scope>NUCLEOTIDE SEQUENCE [LARGE SCALE GENOMIC DNA]</scope>
    <source>
        <strain evidence="2 3">NPDC050403</strain>
    </source>
</reference>
<dbReference type="InterPro" id="IPR000415">
    <property type="entry name" value="Nitroreductase-like"/>
</dbReference>
<dbReference type="NCBIfam" id="NF047509">
    <property type="entry name" value="Rv3131_FMN_oxido"/>
    <property type="match status" value="1"/>
</dbReference>
<feature type="region of interest" description="Disordered" evidence="1">
    <location>
        <begin position="300"/>
        <end position="327"/>
    </location>
</feature>
<accession>A0ABV3FRG8</accession>
<dbReference type="PANTHER" id="PTHR23026">
    <property type="entry name" value="NADPH NITROREDUCTASE"/>
    <property type="match status" value="1"/>
</dbReference>
<protein>
    <submittedName>
        <fullName evidence="2">NAD(P)H nitroreductase</fullName>
    </submittedName>
</protein>
<dbReference type="RefSeq" id="WP_357782216.1">
    <property type="nucleotide sequence ID" value="NZ_JBFAKC010000004.1"/>
</dbReference>
<keyword evidence="3" id="KW-1185">Reference proteome</keyword>
<proteinExistence type="predicted"/>
<gene>
    <name evidence="2" type="ORF">AB0I48_10665</name>
</gene>
<dbReference type="Proteomes" id="UP001551695">
    <property type="component" value="Unassembled WGS sequence"/>
</dbReference>
<evidence type="ECO:0000256" key="1">
    <source>
        <dbReference type="SAM" id="MobiDB-lite"/>
    </source>
</evidence>
<evidence type="ECO:0000313" key="3">
    <source>
        <dbReference type="Proteomes" id="UP001551695"/>
    </source>
</evidence>